<evidence type="ECO:0000313" key="13">
    <source>
        <dbReference type="Proteomes" id="UP000242180"/>
    </source>
</evidence>
<keyword evidence="6" id="KW-0227">DNA damage</keyword>
<evidence type="ECO:0008006" key="14">
    <source>
        <dbReference type="Google" id="ProtNLM"/>
    </source>
</evidence>
<evidence type="ECO:0000259" key="10">
    <source>
        <dbReference type="Pfam" id="PF16507"/>
    </source>
</evidence>
<sequence length="1770" mass="200251">MALARLAEYSQHYFEPSATQEILDEVLPKFSLHFVSDALTAQAHLIYFLPTTTRKHSITHAPLDSDSLSPKDYLPTLFSLWTLLTASPTYDMQFADFMARVAESNIADPTTVEVGIFTQSQIKFMYTVTLRMMNLPVGSQGRDGGGNSGSTGVGSLGVKTDVLAGRALFLRKKTQKFKAMARFMVNTMVPNEDGSCLSLSLLSDLVQAVELYFHPSNHGAWVYSLTGFLKYLAVAFHTRWNYEQEEDCPIPKERRLTTEIRKQFVLALRPLTYLSMFGKDQYVVGMTQQVLKHLAWLEPNLIFPGLLERVYPSLETLTETHRTTSALAILADIALPLFSRDHYPAGGKHLLPLLHLALPGIDTNDPTKTIAAAMFITSAIITVPVADLTRSGDSGADLRYEGMDIDAMDEEAEIPREEEDKLCKATTEQFEEWLPMFLRRVFTVLENLTPEQNAKHSDDLESSVTHMLIHTCTEVFGQLSDELYDLALNMVVQFATAQVLPNAVMDVGCLCSAIVTVNPQKAGKKFIPICIANIKSELEHGASSVMLNSASSEIIQSDSTLHWYQKILMDVIHGMGSEVLKYKNDLNEIITESIAKCKSYRGFKWASFLLGYTLRTVCEIYPTEYRSLPPKQWNDQETMAKSHLLWGNTVNANDMDISWHVSSEAEKNYAIELLDGVLAPSMVRIRELISDDANVVKPTDTHEIANEFCRHIAVLQAFLVGAACLIRDDGADEANVSDDSLSVDDDFEEINRGISVEAGYALTDPSDPRYQKARQYRKEVGLLIHDTMTYLSRARQDDIESIKYTVKAAYTYLDGTGIDKSTYNDTEGAYSFLKSMFKKPFSHKTYPEAFSVIRRVYLYQLRRYRHNNQGRPRTELHDTLLSDLFELSLGSYAEVRKTSQNILSAAAKSFIGAKSLIIPKILDVLGSSENVEKETYVNQLKGTLYLLRHRSLLVTCVRDWRYVPDFAIRLCRAQHEDKLSIQELIRKVFVDYLGLYSQHPLKPSSPAALDLLLDAICDTSGLQDHIDQVVGKVETRQQLHREAHFKLQASLLEFLQDSKVHWRSATMAANILMLHLRPELPAGPDMASMALQIATSELPSMRGIGNSMLRYILHHTKHLAFAKGDVDAVAVGNVQHPLKRTVQTPPDHAELSKKLIQSSQDTLSPESVAAVLVERSKPLSLVPNSPISPLIDNNYTGFYAWPKTYTTYALREENTPFIQVVEESRGAYDILRAAFLDTGYWDKVIRYASQEVTAAHEDVFSSIQCELYIMIFQHFEDAPLNVVKEHIQRLLDNSDSKHHQRALAEILSGIILGSKHWPLSKIEPLWAWILPILEKSFSSITPDSLNYWEHFVRSSLTKRDPRRVRPLLDLIFDTKFNPASDAAFTEARKLLLAHNALKLMMWRIRPRAKQELDVYLRNLQHPYKQVREVIGGNINIIFKSLWVPTISDLDDWAKQIGSRKAMMETSESETADERFLSYALDFLDRSEGAPEEHASKDYVNACKTVLSWLRNGLTHWCIQSAIPFVVPLWPYIFRMQESQADEDLTKLAKIALKETAHFCFPSTMVPDILAQFIHTLTTSPSWRSKVNTLPMLQVFFFKNIFAMDASHIVQIMEVINGMLLDTQVEVRQMAAVTLGGLVRCSQRDAIQSVHERSAKLLETRIPKRKRDPDTGKVIESERFRQAVLQKHAGALGLSCLIGAFPYEVPKWMPDTLCLLATCISDPAEIQATVRKTFSDFKRTHSDTWHEDMTKFTEDQLYTLNDMLISPSYYA</sequence>
<dbReference type="Pfam" id="PF11919">
    <property type="entry name" value="PSME4_C"/>
    <property type="match status" value="1"/>
</dbReference>
<evidence type="ECO:0000256" key="2">
    <source>
        <dbReference type="ARBA" id="ARBA00004496"/>
    </source>
</evidence>
<dbReference type="InterPro" id="IPR021843">
    <property type="entry name" value="PSME4_C"/>
</dbReference>
<comment type="similarity">
    <text evidence="3">Belongs to the BLM10 family.</text>
</comment>
<keyword evidence="5" id="KW-0677">Repeat</keyword>
<dbReference type="GO" id="GO:0070628">
    <property type="term" value="F:proteasome binding"/>
    <property type="evidence" value="ECO:0007669"/>
    <property type="project" value="InterPro"/>
</dbReference>
<name>A0A1X2HQV6_SYNRA</name>
<dbReference type="GO" id="GO:0005829">
    <property type="term" value="C:cytosol"/>
    <property type="evidence" value="ECO:0007669"/>
    <property type="project" value="TreeGrafter"/>
</dbReference>
<dbReference type="InterPro" id="IPR055455">
    <property type="entry name" value="HEAT_PSME4"/>
</dbReference>
<evidence type="ECO:0000256" key="7">
    <source>
        <dbReference type="ARBA" id="ARBA00023204"/>
    </source>
</evidence>
<dbReference type="PANTHER" id="PTHR32170:SF3">
    <property type="entry name" value="PROTEASOME ACTIVATOR COMPLEX SUBUNIT 4"/>
    <property type="match status" value="1"/>
</dbReference>
<dbReference type="PANTHER" id="PTHR32170">
    <property type="entry name" value="PROTEASOME ACTIVATOR COMPLEX SUBUNIT 4"/>
    <property type="match status" value="1"/>
</dbReference>
<dbReference type="Pfam" id="PF16507">
    <property type="entry name" value="HEAT_PSME4_mid"/>
    <property type="match status" value="1"/>
</dbReference>
<comment type="subcellular location">
    <subcellularLocation>
        <location evidence="2">Cytoplasm</location>
    </subcellularLocation>
    <subcellularLocation>
        <location evidence="1">Nucleus speckle</location>
    </subcellularLocation>
</comment>
<dbReference type="Gene3D" id="1.25.10.10">
    <property type="entry name" value="Leucine-rich Repeat Variant"/>
    <property type="match status" value="1"/>
</dbReference>
<proteinExistence type="inferred from homology"/>
<dbReference type="Pfam" id="PF23096">
    <property type="entry name" value="HEAT_PSME4"/>
    <property type="match status" value="1"/>
</dbReference>
<dbReference type="InParanoid" id="A0A1X2HQV6"/>
<keyword evidence="8" id="KW-0539">Nucleus</keyword>
<dbReference type="OMA" id="ECTQLVP"/>
<dbReference type="GO" id="GO:0016504">
    <property type="term" value="F:peptidase activator activity"/>
    <property type="evidence" value="ECO:0007669"/>
    <property type="project" value="InterPro"/>
</dbReference>
<keyword evidence="4" id="KW-0963">Cytoplasm</keyword>
<comment type="caution">
    <text evidence="12">The sequence shown here is derived from an EMBL/GenBank/DDBJ whole genome shotgun (WGS) entry which is preliminary data.</text>
</comment>
<evidence type="ECO:0000256" key="8">
    <source>
        <dbReference type="ARBA" id="ARBA00023242"/>
    </source>
</evidence>
<protein>
    <recommendedName>
        <fullName evidence="14">Proteasome activator complex subunit 4</fullName>
    </recommendedName>
</protein>
<evidence type="ECO:0000256" key="6">
    <source>
        <dbReference type="ARBA" id="ARBA00022763"/>
    </source>
</evidence>
<dbReference type="GO" id="GO:0010499">
    <property type="term" value="P:proteasomal ubiquitin-independent protein catabolic process"/>
    <property type="evidence" value="ECO:0007669"/>
    <property type="project" value="TreeGrafter"/>
</dbReference>
<evidence type="ECO:0000256" key="4">
    <source>
        <dbReference type="ARBA" id="ARBA00022490"/>
    </source>
</evidence>
<dbReference type="GO" id="GO:0016607">
    <property type="term" value="C:nuclear speck"/>
    <property type="evidence" value="ECO:0007669"/>
    <property type="project" value="UniProtKB-SubCell"/>
</dbReference>
<organism evidence="12 13">
    <name type="scientific">Syncephalastrum racemosum</name>
    <name type="common">Filamentous fungus</name>
    <dbReference type="NCBI Taxonomy" id="13706"/>
    <lineage>
        <taxon>Eukaryota</taxon>
        <taxon>Fungi</taxon>
        <taxon>Fungi incertae sedis</taxon>
        <taxon>Mucoromycota</taxon>
        <taxon>Mucoromycotina</taxon>
        <taxon>Mucoromycetes</taxon>
        <taxon>Mucorales</taxon>
        <taxon>Syncephalastraceae</taxon>
        <taxon>Syncephalastrum</taxon>
    </lineage>
</organism>
<dbReference type="GO" id="GO:0006281">
    <property type="term" value="P:DNA repair"/>
    <property type="evidence" value="ECO:0007669"/>
    <property type="project" value="UniProtKB-KW"/>
</dbReference>
<evidence type="ECO:0000259" key="9">
    <source>
        <dbReference type="Pfam" id="PF11919"/>
    </source>
</evidence>
<evidence type="ECO:0000259" key="11">
    <source>
        <dbReference type="Pfam" id="PF23096"/>
    </source>
</evidence>
<feature type="domain" description="Proteasome activator complex subunit 4-like HEAT repeat-like" evidence="11">
    <location>
        <begin position="1194"/>
        <end position="1391"/>
    </location>
</feature>
<keyword evidence="13" id="KW-1185">Reference proteome</keyword>
<evidence type="ECO:0000256" key="5">
    <source>
        <dbReference type="ARBA" id="ARBA00022737"/>
    </source>
</evidence>
<feature type="domain" description="Proteasome activator complex subunit 4 C-terminal" evidence="9">
    <location>
        <begin position="1684"/>
        <end position="1770"/>
    </location>
</feature>
<dbReference type="OrthoDB" id="17907at2759"/>
<dbReference type="InterPro" id="IPR032430">
    <property type="entry name" value="Blm10_mid"/>
</dbReference>
<evidence type="ECO:0000256" key="1">
    <source>
        <dbReference type="ARBA" id="ARBA00004324"/>
    </source>
</evidence>
<reference evidence="12 13" key="1">
    <citation type="submission" date="2016-07" db="EMBL/GenBank/DDBJ databases">
        <title>Pervasive Adenine N6-methylation of Active Genes in Fungi.</title>
        <authorList>
            <consortium name="DOE Joint Genome Institute"/>
            <person name="Mondo S.J."/>
            <person name="Dannebaum R.O."/>
            <person name="Kuo R.C."/>
            <person name="Labutti K."/>
            <person name="Haridas S."/>
            <person name="Kuo A."/>
            <person name="Salamov A."/>
            <person name="Ahrendt S.R."/>
            <person name="Lipzen A."/>
            <person name="Sullivan W."/>
            <person name="Andreopoulos W.B."/>
            <person name="Clum A."/>
            <person name="Lindquist E."/>
            <person name="Daum C."/>
            <person name="Ramamoorthy G.K."/>
            <person name="Gryganskyi A."/>
            <person name="Culley D."/>
            <person name="Magnuson J.K."/>
            <person name="James T.Y."/>
            <person name="O'Malley M.A."/>
            <person name="Stajich J.E."/>
            <person name="Spatafora J.W."/>
            <person name="Visel A."/>
            <person name="Grigoriev I.V."/>
        </authorList>
    </citation>
    <scope>NUCLEOTIDE SEQUENCE [LARGE SCALE GENOMIC DNA]</scope>
    <source>
        <strain evidence="12 13">NRRL 2496</strain>
    </source>
</reference>
<dbReference type="STRING" id="13706.A0A1X2HQV6"/>
<feature type="domain" description="Proteasome activator Blm10 middle HEAT repeats region" evidence="10">
    <location>
        <begin position="202"/>
        <end position="726"/>
    </location>
</feature>
<keyword evidence="7" id="KW-0234">DNA repair</keyword>
<evidence type="ECO:0000313" key="12">
    <source>
        <dbReference type="EMBL" id="ORZ01709.1"/>
    </source>
</evidence>
<dbReference type="EMBL" id="MCGN01000002">
    <property type="protein sequence ID" value="ORZ01709.1"/>
    <property type="molecule type" value="Genomic_DNA"/>
</dbReference>
<evidence type="ECO:0000256" key="3">
    <source>
        <dbReference type="ARBA" id="ARBA00005739"/>
    </source>
</evidence>
<dbReference type="SUPFAM" id="SSF48371">
    <property type="entry name" value="ARM repeat"/>
    <property type="match status" value="1"/>
</dbReference>
<dbReference type="Proteomes" id="UP000242180">
    <property type="component" value="Unassembled WGS sequence"/>
</dbReference>
<dbReference type="InterPro" id="IPR011989">
    <property type="entry name" value="ARM-like"/>
</dbReference>
<dbReference type="InterPro" id="IPR035309">
    <property type="entry name" value="PSME4"/>
</dbReference>
<dbReference type="InterPro" id="IPR016024">
    <property type="entry name" value="ARM-type_fold"/>
</dbReference>
<accession>A0A1X2HQV6</accession>
<gene>
    <name evidence="12" type="ORF">BCR43DRAFT_435112</name>
</gene>